<dbReference type="GO" id="GO:0000725">
    <property type="term" value="P:recombinational repair"/>
    <property type="evidence" value="ECO:0007669"/>
    <property type="project" value="UniProtKB-UniRule"/>
</dbReference>
<keyword evidence="6 13" id="KW-0862">Zinc</keyword>
<dbReference type="Pfam" id="PF18073">
    <property type="entry name" value="Zn_ribbon_LapB"/>
    <property type="match status" value="1"/>
</dbReference>
<keyword evidence="8 11" id="KW-0346">Stress response</keyword>
<keyword evidence="3 11" id="KW-0227">DNA damage</keyword>
<dbReference type="InterPro" id="IPR004504">
    <property type="entry name" value="DNA_repair_RadA"/>
</dbReference>
<comment type="function">
    <text evidence="13">DNA-dependent ATPase involved in processing of recombination intermediates, plays a role in repairing DNA breaks. Stimulates the branch migration of RecA-mediated strand transfer reactions, allowing the 3' invading strand to extend heteroduplex DNA faster. Binds ssDNA in the presence of ADP but not other nucleotides, has ATPase activity that is stimulated by ssDNA and various branched DNA structures, but inhibited by SSB. Does not have RecA's homology-searching function.</text>
</comment>
<protein>
    <recommendedName>
        <fullName evidence="11 12">DNA repair protein RadA</fullName>
    </recommendedName>
</protein>
<dbReference type="GO" id="GO:0003684">
    <property type="term" value="F:damaged DNA binding"/>
    <property type="evidence" value="ECO:0007669"/>
    <property type="project" value="InterPro"/>
</dbReference>
<dbReference type="GO" id="GO:0008270">
    <property type="term" value="F:zinc ion binding"/>
    <property type="evidence" value="ECO:0007669"/>
    <property type="project" value="UniProtKB-KW"/>
</dbReference>
<dbReference type="Pfam" id="PF13481">
    <property type="entry name" value="AAA_25"/>
    <property type="match status" value="1"/>
</dbReference>
<dbReference type="GO" id="GO:0005829">
    <property type="term" value="C:cytosol"/>
    <property type="evidence" value="ECO:0007669"/>
    <property type="project" value="TreeGrafter"/>
</dbReference>
<proteinExistence type="inferred from homology"/>
<feature type="domain" description="RecA family profile 1" evidence="14">
    <location>
        <begin position="71"/>
        <end position="219"/>
    </location>
</feature>
<evidence type="ECO:0000256" key="2">
    <source>
        <dbReference type="ARBA" id="ARBA00022741"/>
    </source>
</evidence>
<comment type="function">
    <text evidence="11">Plays a role in repairing double-strand DNA breaks, probably involving stabilizing or processing branched DNA or blocked replication forks.</text>
</comment>
<evidence type="ECO:0000313" key="16">
    <source>
        <dbReference type="Proteomes" id="UP000199572"/>
    </source>
</evidence>
<dbReference type="NCBIfam" id="TIGR00416">
    <property type="entry name" value="sms"/>
    <property type="match status" value="1"/>
</dbReference>
<dbReference type="HAMAP" id="MF_01498">
    <property type="entry name" value="RadA_bact"/>
    <property type="match status" value="1"/>
</dbReference>
<dbReference type="PROSITE" id="PS50162">
    <property type="entry name" value="RECA_2"/>
    <property type="match status" value="1"/>
</dbReference>
<evidence type="ECO:0000256" key="8">
    <source>
        <dbReference type="ARBA" id="ARBA00023016"/>
    </source>
</evidence>
<gene>
    <name evidence="11" type="primary">radA</name>
    <name evidence="15" type="ORF">SAMN04488023_104245</name>
</gene>
<feature type="binding site" evidence="11">
    <location>
        <begin position="100"/>
        <end position="107"/>
    </location>
    <ligand>
        <name>ATP</name>
        <dbReference type="ChEBI" id="CHEBI:30616"/>
    </ligand>
</feature>
<evidence type="ECO:0000259" key="14">
    <source>
        <dbReference type="PROSITE" id="PS50162"/>
    </source>
</evidence>
<keyword evidence="5" id="KW-0378">Hydrolase</keyword>
<dbReference type="SMART" id="SM00382">
    <property type="entry name" value="AAA"/>
    <property type="match status" value="1"/>
</dbReference>
<organism evidence="15 16">
    <name type="scientific">Pedobacter rhizosphaerae</name>
    <dbReference type="NCBI Taxonomy" id="390241"/>
    <lineage>
        <taxon>Bacteria</taxon>
        <taxon>Pseudomonadati</taxon>
        <taxon>Bacteroidota</taxon>
        <taxon>Sphingobacteriia</taxon>
        <taxon>Sphingobacteriales</taxon>
        <taxon>Sphingobacteriaceae</taxon>
        <taxon>Pedobacter</taxon>
    </lineage>
</organism>
<dbReference type="SUPFAM" id="SSF54211">
    <property type="entry name" value="Ribosomal protein S5 domain 2-like"/>
    <property type="match status" value="1"/>
</dbReference>
<dbReference type="InterPro" id="IPR027417">
    <property type="entry name" value="P-loop_NTPase"/>
</dbReference>
<evidence type="ECO:0000256" key="9">
    <source>
        <dbReference type="ARBA" id="ARBA00023125"/>
    </source>
</evidence>
<dbReference type="EMBL" id="FOGG01000004">
    <property type="protein sequence ID" value="SER13484.1"/>
    <property type="molecule type" value="Genomic_DNA"/>
</dbReference>
<keyword evidence="9 11" id="KW-0238">DNA-binding</keyword>
<evidence type="ECO:0000256" key="13">
    <source>
        <dbReference type="RuleBase" id="RU003555"/>
    </source>
</evidence>
<dbReference type="PANTHER" id="PTHR32472:SF10">
    <property type="entry name" value="DNA REPAIR PROTEIN RADA-LIKE PROTEIN"/>
    <property type="match status" value="1"/>
</dbReference>
<name>A0A1H9LPX3_9SPHI</name>
<evidence type="ECO:0000256" key="4">
    <source>
        <dbReference type="ARBA" id="ARBA00022771"/>
    </source>
</evidence>
<dbReference type="Pfam" id="PF13541">
    <property type="entry name" value="ChlI"/>
    <property type="match status" value="1"/>
</dbReference>
<dbReference type="GO" id="GO:0016787">
    <property type="term" value="F:hydrolase activity"/>
    <property type="evidence" value="ECO:0007669"/>
    <property type="project" value="UniProtKB-KW"/>
</dbReference>
<dbReference type="PRINTS" id="PR01874">
    <property type="entry name" value="DNAREPAIRADA"/>
</dbReference>
<keyword evidence="1 11" id="KW-0479">Metal-binding</keyword>
<evidence type="ECO:0000256" key="5">
    <source>
        <dbReference type="ARBA" id="ARBA00022801"/>
    </source>
</evidence>
<dbReference type="AlphaFoldDB" id="A0A1H9LPX3"/>
<dbReference type="Gene3D" id="3.40.50.300">
    <property type="entry name" value="P-loop containing nucleotide triphosphate hydrolases"/>
    <property type="match status" value="1"/>
</dbReference>
<evidence type="ECO:0000256" key="7">
    <source>
        <dbReference type="ARBA" id="ARBA00022840"/>
    </source>
</evidence>
<dbReference type="PANTHER" id="PTHR32472">
    <property type="entry name" value="DNA REPAIR PROTEIN RADA"/>
    <property type="match status" value="1"/>
</dbReference>
<keyword evidence="4 13" id="KW-0863">Zinc-finger</keyword>
<comment type="domain">
    <text evidence="11">The middle region has homology to RecA with ATPase motifs including the RadA KNRFG motif, while the C-terminus is homologous to Lon protease.</text>
</comment>
<evidence type="ECO:0000256" key="1">
    <source>
        <dbReference type="ARBA" id="ARBA00022723"/>
    </source>
</evidence>
<dbReference type="CDD" id="cd01121">
    <property type="entry name" value="RadA_SMS_N"/>
    <property type="match status" value="1"/>
</dbReference>
<sequence length="459" mass="50428">MAKSKTAYFCQSCGYESAKWLGKCPSCSQWNTFVEEVVEKSTSAIPTWKTESSSSRRVSKPSRVNEIQASTETRILTGDQELDRVLGGGLVEGSLVLIGGEPGIGKSTLMLQLALSLKGKKLLYISGEESEQQIKMRAERIVKNPSADCYILTETSTQNIFKQIEILEPEILIVDSIQTLHSSHIDSTPGSVSQVRECTAELLRFAKETGTPIFLIGHITKDGAIAGPKILEHMVDTVLQFEGDRHHVYRILRSIKNRFGAAAELGIYEMQGSGLREVSNPSEILLSQREEELSGIAIAAMLEGARPMLIETQALVSHAAYGTPQRSATGFDTKRMNMLLAVLEKRCGFRLSTQDVFLNIAGGIRVEDPAIDLAVLIAIISSHEDIPVSSKNCFAAEVGLSGEIRAVNRIEQRIAEADKLGFETIYISKYNLKGLALEKYQLEVKAVSKIEEVFNLIFG</sequence>
<evidence type="ECO:0000256" key="10">
    <source>
        <dbReference type="ARBA" id="ARBA00023204"/>
    </source>
</evidence>
<dbReference type="Proteomes" id="UP000199572">
    <property type="component" value="Unassembled WGS sequence"/>
</dbReference>
<dbReference type="FunFam" id="3.40.50.300:FF:000050">
    <property type="entry name" value="DNA repair protein RadA"/>
    <property type="match status" value="1"/>
</dbReference>
<keyword evidence="7 11" id="KW-0067">ATP-binding</keyword>
<dbReference type="STRING" id="390241.SAMN04488023_104245"/>
<accession>A0A1H9LPX3</accession>
<dbReference type="InterPro" id="IPR003593">
    <property type="entry name" value="AAA+_ATPase"/>
</dbReference>
<feature type="short sequence motif" description="RadA KNRFG motif" evidence="11">
    <location>
        <begin position="256"/>
        <end position="260"/>
    </location>
</feature>
<dbReference type="RefSeq" id="WP_090882119.1">
    <property type="nucleotide sequence ID" value="NZ_FOGG01000004.1"/>
</dbReference>
<keyword evidence="10 11" id="KW-0234">DNA repair</keyword>
<evidence type="ECO:0000256" key="3">
    <source>
        <dbReference type="ARBA" id="ARBA00022763"/>
    </source>
</evidence>
<dbReference type="GO" id="GO:0005524">
    <property type="term" value="F:ATP binding"/>
    <property type="evidence" value="ECO:0007669"/>
    <property type="project" value="UniProtKB-UniRule"/>
</dbReference>
<dbReference type="GO" id="GO:0140664">
    <property type="term" value="F:ATP-dependent DNA damage sensor activity"/>
    <property type="evidence" value="ECO:0007669"/>
    <property type="project" value="InterPro"/>
</dbReference>
<feature type="region of interest" description="Lon-protease-like" evidence="11">
    <location>
        <begin position="355"/>
        <end position="459"/>
    </location>
</feature>
<dbReference type="InterPro" id="IPR041166">
    <property type="entry name" value="Rubredoxin_2"/>
</dbReference>
<comment type="similarity">
    <text evidence="11 13">Belongs to the RecA family. RadA subfamily.</text>
</comment>
<evidence type="ECO:0000256" key="6">
    <source>
        <dbReference type="ARBA" id="ARBA00022833"/>
    </source>
</evidence>
<dbReference type="SUPFAM" id="SSF52540">
    <property type="entry name" value="P-loop containing nucleoside triphosphate hydrolases"/>
    <property type="match status" value="1"/>
</dbReference>
<evidence type="ECO:0000256" key="11">
    <source>
        <dbReference type="HAMAP-Rule" id="MF_01498"/>
    </source>
</evidence>
<dbReference type="Gene3D" id="3.30.230.10">
    <property type="match status" value="1"/>
</dbReference>
<dbReference type="OrthoDB" id="9803906at2"/>
<keyword evidence="2 11" id="KW-0547">Nucleotide-binding</keyword>
<dbReference type="InterPro" id="IPR020588">
    <property type="entry name" value="RecA_ATP-bd"/>
</dbReference>
<dbReference type="InterPro" id="IPR014721">
    <property type="entry name" value="Ribsml_uS5_D2-typ_fold_subgr"/>
</dbReference>
<evidence type="ECO:0000256" key="12">
    <source>
        <dbReference type="NCBIfam" id="TIGR00416"/>
    </source>
</evidence>
<reference evidence="15 16" key="1">
    <citation type="submission" date="2016-10" db="EMBL/GenBank/DDBJ databases">
        <authorList>
            <person name="de Groot N.N."/>
        </authorList>
    </citation>
    <scope>NUCLEOTIDE SEQUENCE [LARGE SCALE GENOMIC DNA]</scope>
    <source>
        <strain evidence="15 16">DSM 18610</strain>
    </source>
</reference>
<evidence type="ECO:0000313" key="15">
    <source>
        <dbReference type="EMBL" id="SER13484.1"/>
    </source>
</evidence>
<keyword evidence="16" id="KW-1185">Reference proteome</keyword>
<dbReference type="InterPro" id="IPR020568">
    <property type="entry name" value="Ribosomal_Su5_D2-typ_SF"/>
</dbReference>